<evidence type="ECO:0000313" key="8">
    <source>
        <dbReference type="Proteomes" id="UP000243589"/>
    </source>
</evidence>
<dbReference type="AlphaFoldDB" id="A0A150H9X7"/>
<reference evidence="7 8" key="1">
    <citation type="submission" date="2016-01" db="EMBL/GenBank/DDBJ databases">
        <title>Use of Whole Genome Sequencing to ascertain that Brevibacterium massiliense (Roux, Raoult 2009) is a later heterotypic synonym of Brevibacterium ravenspurgense (Mages 2008).</title>
        <authorList>
            <person name="Bernier A.-M."/>
            <person name="Burdz T."/>
            <person name="Huynh C."/>
            <person name="Pachecho A.L."/>
            <person name="Wiebe D."/>
            <person name="Bonner C."/>
            <person name="Bernard K."/>
        </authorList>
    </citation>
    <scope>NUCLEOTIDE SEQUENCE [LARGE SCALE GENOMIC DNA]</scope>
    <source>
        <strain evidence="7 8">CCUG56047</strain>
    </source>
</reference>
<feature type="domain" description="AMP-binding enzyme C-terminal" evidence="6">
    <location>
        <begin position="461"/>
        <end position="535"/>
    </location>
</feature>
<dbReference type="PATRIC" id="fig|479117.4.peg.788"/>
<dbReference type="PANTHER" id="PTHR43859">
    <property type="entry name" value="ACYL-ACTIVATING ENZYME"/>
    <property type="match status" value="1"/>
</dbReference>
<evidence type="ECO:0000313" key="7">
    <source>
        <dbReference type="EMBL" id="KXZ58916.1"/>
    </source>
</evidence>
<protein>
    <submittedName>
        <fullName evidence="7">Long-chain-fatty-acid--CoA ligase</fullName>
        <ecNumber evidence="7">6.2.1.3</ecNumber>
    </submittedName>
</protein>
<keyword evidence="3" id="KW-0276">Fatty acid metabolism</keyword>
<dbReference type="Pfam" id="PF13193">
    <property type="entry name" value="AMP-binding_C"/>
    <property type="match status" value="1"/>
</dbReference>
<keyword evidence="2 7" id="KW-0436">Ligase</keyword>
<evidence type="ECO:0000256" key="1">
    <source>
        <dbReference type="ARBA" id="ARBA00006432"/>
    </source>
</evidence>
<dbReference type="FunFam" id="3.30.300.30:FF:000008">
    <property type="entry name" value="2,3-dihydroxybenzoate-AMP ligase"/>
    <property type="match status" value="1"/>
</dbReference>
<feature type="domain" description="AMP-dependent synthetase/ligase" evidence="5">
    <location>
        <begin position="22"/>
        <end position="411"/>
    </location>
</feature>
<dbReference type="GO" id="GO:0004467">
    <property type="term" value="F:long-chain fatty acid-CoA ligase activity"/>
    <property type="evidence" value="ECO:0007669"/>
    <property type="project" value="UniProtKB-EC"/>
</dbReference>
<comment type="caution">
    <text evidence="7">The sequence shown here is derived from an EMBL/GenBank/DDBJ whole genome shotgun (WGS) entry which is preliminary data.</text>
</comment>
<dbReference type="InterPro" id="IPR042099">
    <property type="entry name" value="ANL_N_sf"/>
</dbReference>
<dbReference type="SUPFAM" id="SSF56801">
    <property type="entry name" value="Acetyl-CoA synthetase-like"/>
    <property type="match status" value="1"/>
</dbReference>
<dbReference type="Pfam" id="PF00501">
    <property type="entry name" value="AMP-binding"/>
    <property type="match status" value="1"/>
</dbReference>
<evidence type="ECO:0000256" key="4">
    <source>
        <dbReference type="ARBA" id="ARBA00023098"/>
    </source>
</evidence>
<dbReference type="PANTHER" id="PTHR43859:SF4">
    <property type="entry name" value="BUTANOATE--COA LIGASE AAE1-RELATED"/>
    <property type="match status" value="1"/>
</dbReference>
<dbReference type="EC" id="6.2.1.3" evidence="7"/>
<organism evidence="7 8">
    <name type="scientific">Brevibacterium ravenspurgense</name>
    <dbReference type="NCBI Taxonomy" id="479117"/>
    <lineage>
        <taxon>Bacteria</taxon>
        <taxon>Bacillati</taxon>
        <taxon>Actinomycetota</taxon>
        <taxon>Actinomycetes</taxon>
        <taxon>Micrococcales</taxon>
        <taxon>Brevibacteriaceae</taxon>
        <taxon>Brevibacterium</taxon>
    </lineage>
</organism>
<dbReference type="EMBL" id="LQQC01000008">
    <property type="protein sequence ID" value="KXZ58916.1"/>
    <property type="molecule type" value="Genomic_DNA"/>
</dbReference>
<keyword evidence="4" id="KW-0443">Lipid metabolism</keyword>
<dbReference type="NCBIfam" id="NF004837">
    <property type="entry name" value="PRK06187.1"/>
    <property type="match status" value="1"/>
</dbReference>
<name>A0A150H9X7_9MICO</name>
<accession>A0A150H9X7</accession>
<evidence type="ECO:0000256" key="3">
    <source>
        <dbReference type="ARBA" id="ARBA00022832"/>
    </source>
</evidence>
<dbReference type="InterPro" id="IPR025110">
    <property type="entry name" value="AMP-bd_C"/>
</dbReference>
<evidence type="ECO:0000256" key="2">
    <source>
        <dbReference type="ARBA" id="ARBA00022598"/>
    </source>
</evidence>
<proteinExistence type="inferred from homology"/>
<evidence type="ECO:0000259" key="5">
    <source>
        <dbReference type="Pfam" id="PF00501"/>
    </source>
</evidence>
<dbReference type="RefSeq" id="WP_062020488.1">
    <property type="nucleotide sequence ID" value="NZ_LQQC01000008.1"/>
</dbReference>
<keyword evidence="8" id="KW-1185">Reference proteome</keyword>
<dbReference type="Gene3D" id="3.40.50.12780">
    <property type="entry name" value="N-terminal domain of ligase-like"/>
    <property type="match status" value="1"/>
</dbReference>
<evidence type="ECO:0000259" key="6">
    <source>
        <dbReference type="Pfam" id="PF13193"/>
    </source>
</evidence>
<dbReference type="Proteomes" id="UP000243589">
    <property type="component" value="Unassembled WGS sequence"/>
</dbReference>
<gene>
    <name evidence="7" type="ORF">Bravens_00788</name>
</gene>
<dbReference type="InterPro" id="IPR045851">
    <property type="entry name" value="AMP-bd_C_sf"/>
</dbReference>
<sequence>MLKGIPSTLGDSYQLNTTTLMRHAVKNFPQQVITHRTNDGEWHNTTYADFGKRVSRLAHALDKLGIGPGTMVGVADWNSLRHFELYFGIPGVAATMLQINIRLAPTDIQYVVNHSNAEWIFIDESLLPIAEAIAKASYVKGFVIMTDKPSSEVEHNLPNAYFYEDLLAEAAEEHGDDYEFQQVEETTACYAGYTTGTTGRPKGVYYSHRSMYLHAMAVISNLKVDFTDVVMPFTPMFHVLSWGFPQAAMGAAAKLVLPGMFSATDIGPVAEAIAREGVTATNGAPALFAPILEYFRSLDTPPDLSRTRMIAGSTEPPVALMKGFKELTGAYVIHGYGATETSPLASINWQLPPWLKDLSEDEQWDIRRAQGLPLLGVESRVVDPTGEDVPHDGKSNGEIIMRGPWITESYYKLDDNDDRFMDGWWRSGDVAVILPSGHRKITDRLKDVIKSGGEWISSIDMENAILDEPAVLEAAVIGVPDAKYDERPVAFVVPRPGKEVTDDMVIDVLKSRFAKWQLPDKIVITDELPRTSVGKLDKKVLRSDWEEQNK</sequence>
<dbReference type="Gene3D" id="3.30.300.30">
    <property type="match status" value="1"/>
</dbReference>
<dbReference type="InterPro" id="IPR000873">
    <property type="entry name" value="AMP-dep_synth/lig_dom"/>
</dbReference>
<comment type="similarity">
    <text evidence="1">Belongs to the ATP-dependent AMP-binding enzyme family.</text>
</comment>